<dbReference type="RefSeq" id="WP_143055913.1">
    <property type="nucleotide sequence ID" value="NZ_FOIF01000034.1"/>
</dbReference>
<reference evidence="3" key="1">
    <citation type="submission" date="2016-10" db="EMBL/GenBank/DDBJ databases">
        <authorList>
            <person name="Varghese N."/>
            <person name="Submissions S."/>
        </authorList>
    </citation>
    <scope>NUCLEOTIDE SEQUENCE [LARGE SCALE GENOMIC DNA]</scope>
    <source>
        <strain evidence="3">DSM 13577</strain>
    </source>
</reference>
<dbReference type="STRING" id="1120990.SAMN03080614_103413"/>
<sequence>MMYLEGGFNFRNGWWNSVTTVSVILDVSIALCSLGKSIKTGAALRNLLQSNAGQVLTRKLRSEIIRLFGSTAGRVFTAAISVLGSITGYSIGNMIALAIDRVDQNPNNGYLFG</sequence>
<keyword evidence="1" id="KW-1133">Transmembrane helix</keyword>
<feature type="transmembrane region" description="Helical" evidence="1">
    <location>
        <begin position="14"/>
        <end position="35"/>
    </location>
</feature>
<evidence type="ECO:0000313" key="2">
    <source>
        <dbReference type="EMBL" id="SET03197.1"/>
    </source>
</evidence>
<protein>
    <submittedName>
        <fullName evidence="2">Uncharacterized protein</fullName>
    </submittedName>
</protein>
<dbReference type="EMBL" id="FOIF01000034">
    <property type="protein sequence ID" value="SET03197.1"/>
    <property type="molecule type" value="Genomic_DNA"/>
</dbReference>
<keyword evidence="1" id="KW-0472">Membrane</keyword>
<evidence type="ECO:0000256" key="1">
    <source>
        <dbReference type="SAM" id="Phobius"/>
    </source>
</evidence>
<organism evidence="2 3">
    <name type="scientific">Anaerobranca gottschalkii DSM 13577</name>
    <dbReference type="NCBI Taxonomy" id="1120990"/>
    <lineage>
        <taxon>Bacteria</taxon>
        <taxon>Bacillati</taxon>
        <taxon>Bacillota</taxon>
        <taxon>Clostridia</taxon>
        <taxon>Eubacteriales</taxon>
        <taxon>Proteinivoracaceae</taxon>
        <taxon>Anaerobranca</taxon>
    </lineage>
</organism>
<dbReference type="AlphaFoldDB" id="A0A1I0BAS2"/>
<accession>A0A1I0BAS2</accession>
<name>A0A1I0BAS2_9FIRM</name>
<dbReference type="OrthoDB" id="2224554at2"/>
<dbReference type="Proteomes" id="UP000243819">
    <property type="component" value="Unassembled WGS sequence"/>
</dbReference>
<keyword evidence="3" id="KW-1185">Reference proteome</keyword>
<keyword evidence="1" id="KW-0812">Transmembrane</keyword>
<evidence type="ECO:0000313" key="3">
    <source>
        <dbReference type="Proteomes" id="UP000243819"/>
    </source>
</evidence>
<proteinExistence type="predicted"/>
<gene>
    <name evidence="2" type="ORF">SAMN03080614_103413</name>
</gene>